<dbReference type="InterPro" id="IPR024932">
    <property type="entry name" value="ApbE"/>
</dbReference>
<proteinExistence type="inferred from homology"/>
<accession>A0A7X6I4I9</accession>
<dbReference type="EMBL" id="JAAVMB010000021">
    <property type="protein sequence ID" value="NKC69144.1"/>
    <property type="molecule type" value="Genomic_DNA"/>
</dbReference>
<evidence type="ECO:0000313" key="13">
    <source>
        <dbReference type="Proteomes" id="UP000521358"/>
    </source>
</evidence>
<evidence type="ECO:0000256" key="2">
    <source>
        <dbReference type="ARBA" id="ARBA00016337"/>
    </source>
</evidence>
<keyword evidence="3 10" id="KW-0285">Flavoprotein</keyword>
<comment type="catalytic activity">
    <reaction evidence="9 10">
        <text>L-threonyl-[protein] + FAD = FMN-L-threonyl-[protein] + AMP + H(+)</text>
        <dbReference type="Rhea" id="RHEA:36847"/>
        <dbReference type="Rhea" id="RHEA-COMP:11060"/>
        <dbReference type="Rhea" id="RHEA-COMP:11061"/>
        <dbReference type="ChEBI" id="CHEBI:15378"/>
        <dbReference type="ChEBI" id="CHEBI:30013"/>
        <dbReference type="ChEBI" id="CHEBI:57692"/>
        <dbReference type="ChEBI" id="CHEBI:74257"/>
        <dbReference type="ChEBI" id="CHEBI:456215"/>
        <dbReference type="EC" id="2.7.1.180"/>
    </reaction>
</comment>
<evidence type="ECO:0000256" key="7">
    <source>
        <dbReference type="ARBA" id="ARBA00022842"/>
    </source>
</evidence>
<dbReference type="PANTHER" id="PTHR30040:SF2">
    <property type="entry name" value="FAD:PROTEIN FMN TRANSFERASE"/>
    <property type="match status" value="1"/>
</dbReference>
<dbReference type="Gene3D" id="3.10.520.10">
    <property type="entry name" value="ApbE-like domains"/>
    <property type="match status" value="1"/>
</dbReference>
<evidence type="ECO:0000256" key="5">
    <source>
        <dbReference type="ARBA" id="ARBA00022723"/>
    </source>
</evidence>
<dbReference type="GO" id="GO:0016740">
    <property type="term" value="F:transferase activity"/>
    <property type="evidence" value="ECO:0007669"/>
    <property type="project" value="UniProtKB-UniRule"/>
</dbReference>
<gene>
    <name evidence="12" type="ORF">HED35_13685</name>
</gene>
<feature type="binding site" evidence="11">
    <location>
        <position position="265"/>
    </location>
    <ligand>
        <name>Mg(2+)</name>
        <dbReference type="ChEBI" id="CHEBI:18420"/>
    </ligand>
</feature>
<evidence type="ECO:0000256" key="3">
    <source>
        <dbReference type="ARBA" id="ARBA00022630"/>
    </source>
</evidence>
<dbReference type="GO" id="GO:0046872">
    <property type="term" value="F:metal ion binding"/>
    <property type="evidence" value="ECO:0007669"/>
    <property type="project" value="UniProtKB-UniRule"/>
</dbReference>
<protein>
    <recommendedName>
        <fullName evidence="2 10">FAD:protein FMN transferase</fullName>
        <ecNumber evidence="1 10">2.7.1.180</ecNumber>
    </recommendedName>
    <alternativeName>
        <fullName evidence="8 10">Flavin transferase</fullName>
    </alternativeName>
</protein>
<name>A0A7X6I4I9_9ENTE</name>
<evidence type="ECO:0000256" key="6">
    <source>
        <dbReference type="ARBA" id="ARBA00022827"/>
    </source>
</evidence>
<comment type="similarity">
    <text evidence="10">Belongs to the ApbE family.</text>
</comment>
<evidence type="ECO:0000256" key="9">
    <source>
        <dbReference type="ARBA" id="ARBA00048540"/>
    </source>
</evidence>
<evidence type="ECO:0000256" key="8">
    <source>
        <dbReference type="ARBA" id="ARBA00031306"/>
    </source>
</evidence>
<dbReference type="EC" id="2.7.1.180" evidence="1 10"/>
<dbReference type="Pfam" id="PF02424">
    <property type="entry name" value="ApbE"/>
    <property type="match status" value="1"/>
</dbReference>
<keyword evidence="6 10" id="KW-0274">FAD</keyword>
<dbReference type="InterPro" id="IPR003374">
    <property type="entry name" value="ApbE-like_sf"/>
</dbReference>
<feature type="binding site" evidence="11">
    <location>
        <position position="145"/>
    </location>
    <ligand>
        <name>Mg(2+)</name>
        <dbReference type="ChEBI" id="CHEBI:18420"/>
    </ligand>
</feature>
<dbReference type="PANTHER" id="PTHR30040">
    <property type="entry name" value="THIAMINE BIOSYNTHESIS LIPOPROTEIN APBE"/>
    <property type="match status" value="1"/>
</dbReference>
<dbReference type="Proteomes" id="UP000521358">
    <property type="component" value="Unassembled WGS sequence"/>
</dbReference>
<reference evidence="12 13" key="1">
    <citation type="submission" date="2020-03" db="EMBL/GenBank/DDBJ databases">
        <title>Bacterial samples isolated from urine from healthy bovine heifers (Gyr breed).</title>
        <authorList>
            <person name="Giannattasio-Ferraz S."/>
            <person name="Maskeri L."/>
            <person name="Penido A."/>
            <person name="Barbosa-Stancioli E.F."/>
            <person name="Putonti C."/>
        </authorList>
    </citation>
    <scope>NUCLEOTIDE SEQUENCE [LARGE SCALE GENOMIC DNA]</scope>
    <source>
        <strain evidence="12 13">UFMG-H7</strain>
    </source>
</reference>
<organism evidence="12 13">
    <name type="scientific">Vagococcus fluvialis</name>
    <dbReference type="NCBI Taxonomy" id="2738"/>
    <lineage>
        <taxon>Bacteria</taxon>
        <taxon>Bacillati</taxon>
        <taxon>Bacillota</taxon>
        <taxon>Bacilli</taxon>
        <taxon>Lactobacillales</taxon>
        <taxon>Enterococcaceae</taxon>
        <taxon>Vagococcus</taxon>
    </lineage>
</organism>
<evidence type="ECO:0000313" key="12">
    <source>
        <dbReference type="EMBL" id="NKC69144.1"/>
    </source>
</evidence>
<evidence type="ECO:0000256" key="10">
    <source>
        <dbReference type="PIRNR" id="PIRNR006268"/>
    </source>
</evidence>
<comment type="caution">
    <text evidence="12">The sequence shown here is derived from an EMBL/GenBank/DDBJ whole genome shotgun (WGS) entry which is preliminary data.</text>
</comment>
<dbReference type="AlphaFoldDB" id="A0A7X6I4I9"/>
<comment type="cofactor">
    <cofactor evidence="11">
        <name>Mg(2+)</name>
        <dbReference type="ChEBI" id="CHEBI:18420"/>
    </cofactor>
    <cofactor evidence="11">
        <name>Mn(2+)</name>
        <dbReference type="ChEBI" id="CHEBI:29035"/>
    </cofactor>
    <text evidence="11">Magnesium. Can also use manganese.</text>
</comment>
<dbReference type="SUPFAM" id="SSF143631">
    <property type="entry name" value="ApbE-like"/>
    <property type="match status" value="1"/>
</dbReference>
<keyword evidence="7 10" id="KW-0460">Magnesium</keyword>
<keyword evidence="5 10" id="KW-0479">Metal-binding</keyword>
<evidence type="ECO:0000256" key="4">
    <source>
        <dbReference type="ARBA" id="ARBA00022679"/>
    </source>
</evidence>
<keyword evidence="4 10" id="KW-0808">Transferase</keyword>
<dbReference type="RefSeq" id="WP_167808173.1">
    <property type="nucleotide sequence ID" value="NZ_JAAVMB010000021.1"/>
</dbReference>
<evidence type="ECO:0000256" key="11">
    <source>
        <dbReference type="PIRSR" id="PIRSR006268-2"/>
    </source>
</evidence>
<dbReference type="PIRSF" id="PIRSF006268">
    <property type="entry name" value="ApbE"/>
    <property type="match status" value="1"/>
</dbReference>
<evidence type="ECO:0000256" key="1">
    <source>
        <dbReference type="ARBA" id="ARBA00011955"/>
    </source>
</evidence>
<sequence length="305" mass="34447">MWQSKQVHMMGTIIDLMINHPEAEQILEESIKSLKIYEKRFSANDENSELMILNHQAGKEEIPVHPDLFNLIQIGKEHSVVEDSYLNIAIGPLIKAWKIGFSDARIPNPKEIESLLKLIDADQIQLDEEKKTVKLAKNMELDLGSLAKGFIADLIITELKSKGATSGLINLGGNIVTFGTPKNPNREKWHIALRNPEGTRGDFKLILKVQDKSVVTSGIYERVLKKDGEKFHHIFDSKTGYPLKTEILSLTIISEKSIDGEIWTTRLYGKEATRIIAEVNELKTIEAIVVTKNQIFYSDGIKEFL</sequence>